<dbReference type="RefSeq" id="WP_012059011.1">
    <property type="nucleotide sequence ID" value="NZ_CP073279.1"/>
</dbReference>
<organism evidence="2 3">
    <name type="scientific">Clostridium beijerinckii</name>
    <name type="common">Clostridium MP</name>
    <dbReference type="NCBI Taxonomy" id="1520"/>
    <lineage>
        <taxon>Bacteria</taxon>
        <taxon>Bacillati</taxon>
        <taxon>Bacillota</taxon>
        <taxon>Clostridia</taxon>
        <taxon>Eubacteriales</taxon>
        <taxon>Clostridiaceae</taxon>
        <taxon>Clostridium</taxon>
    </lineage>
</organism>
<keyword evidence="2" id="KW-0675">Receptor</keyword>
<evidence type="ECO:0000259" key="1">
    <source>
        <dbReference type="PROSITE" id="PS50104"/>
    </source>
</evidence>
<dbReference type="Proteomes" id="UP000631418">
    <property type="component" value="Unassembled WGS sequence"/>
</dbReference>
<feature type="domain" description="TIR" evidence="1">
    <location>
        <begin position="251"/>
        <end position="391"/>
    </location>
</feature>
<reference evidence="2" key="1">
    <citation type="submission" date="2020-11" db="EMBL/GenBank/DDBJ databases">
        <authorList>
            <person name="Thieme N."/>
            <person name="Liebl W."/>
            <person name="Zverlov V."/>
        </authorList>
    </citation>
    <scope>NUCLEOTIDE SEQUENCE</scope>
    <source>
        <strain evidence="2">NT08</strain>
    </source>
</reference>
<name>A0AAE2RVJ1_CLOBE</name>
<dbReference type="InterPro" id="IPR035897">
    <property type="entry name" value="Toll_tir_struct_dom_sf"/>
</dbReference>
<gene>
    <name evidence="2" type="ORF">IS491_17455</name>
</gene>
<comment type="caution">
    <text evidence="2">The sequence shown here is derived from an EMBL/GenBank/DDBJ whole genome shotgun (WGS) entry which is preliminary data.</text>
</comment>
<dbReference type="SUPFAM" id="SSF52200">
    <property type="entry name" value="Toll/Interleukin receptor TIR domain"/>
    <property type="match status" value="1"/>
</dbReference>
<dbReference type="EMBL" id="JADOEF010000001">
    <property type="protein sequence ID" value="MBF7810408.1"/>
    <property type="molecule type" value="Genomic_DNA"/>
</dbReference>
<dbReference type="InterPro" id="IPR000157">
    <property type="entry name" value="TIR_dom"/>
</dbReference>
<dbReference type="OMA" id="IVIECSK"/>
<evidence type="ECO:0000313" key="3">
    <source>
        <dbReference type="Proteomes" id="UP000631418"/>
    </source>
</evidence>
<accession>A0AAE2RVJ1</accession>
<dbReference type="PROSITE" id="PS50104">
    <property type="entry name" value="TIR"/>
    <property type="match status" value="1"/>
</dbReference>
<dbReference type="Gene3D" id="3.40.50.10140">
    <property type="entry name" value="Toll/interleukin-1 receptor homology (TIR) domain"/>
    <property type="match status" value="1"/>
</dbReference>
<proteinExistence type="predicted"/>
<dbReference type="Pfam" id="PF13676">
    <property type="entry name" value="TIR_2"/>
    <property type="match status" value="1"/>
</dbReference>
<dbReference type="GO" id="GO:0007165">
    <property type="term" value="P:signal transduction"/>
    <property type="evidence" value="ECO:0007669"/>
    <property type="project" value="InterPro"/>
</dbReference>
<dbReference type="AlphaFoldDB" id="A0AAE2RVJ1"/>
<sequence length="397" mass="47605">MGETARQFNSIYIKYKQQFKRPIQNVANLMHRGFSDDDFIRKFKEIYPDLWLDLNSQYEYWHKKNEYIISKGKKSRYNFRKPYNFILDCGFHTIPNIRKKHELGKILPLYEQVKLSKDIVEKSKNKLKKKIDKKVSIMKYLQEIHPQYADYFIDSYFKTYDLHTKLEIMRELSKYKSEKIVEFFYKVNAGTRNFSLKQEAMKYIQALQLPFVLRRKKEGKTNYIDNEIVKNNNSPEILLQRIFVDDLEVHKKYDVFISHNSRDEEYVIDIYKNFNKYGLVAYVDWVSDKFDLKRTWCNASTSKVIKERIRQCQCIVYIWSENVLKSQWCPWELGYADALGKPICILGLTDESNIPQFYLSYPKLIQLNGKYCIENNEKISFKDWLKTGSTSILKGKN</sequence>
<evidence type="ECO:0000313" key="2">
    <source>
        <dbReference type="EMBL" id="MBF7810408.1"/>
    </source>
</evidence>
<protein>
    <submittedName>
        <fullName evidence="2">Toll/interleukin-1 receptor domain-containing protein</fullName>
    </submittedName>
</protein>